<sequence>MIFFNEIEATPENNTEPANCGTNETSLCEDMENSNCSAVSQKSVRSASYARALKGFSMEFMESQRQLQIKFFEQQSKLNNEYFEKQKAWEEKVLQKEEEIALAD</sequence>
<evidence type="ECO:0000313" key="2">
    <source>
        <dbReference type="Proteomes" id="UP000478052"/>
    </source>
</evidence>
<dbReference type="EMBL" id="VUJU01013525">
    <property type="protein sequence ID" value="KAF0704569.1"/>
    <property type="molecule type" value="Genomic_DNA"/>
</dbReference>
<protein>
    <submittedName>
        <fullName evidence="1">Uncharacterized protein</fullName>
    </submittedName>
</protein>
<comment type="caution">
    <text evidence="1">The sequence shown here is derived from an EMBL/GenBank/DDBJ whole genome shotgun (WGS) entry which is preliminary data.</text>
</comment>
<dbReference type="AlphaFoldDB" id="A0A6G0VSA9"/>
<gene>
    <name evidence="1" type="ORF">FWK35_00035622</name>
</gene>
<name>A0A6G0VSA9_APHCR</name>
<dbReference type="Proteomes" id="UP000478052">
    <property type="component" value="Unassembled WGS sequence"/>
</dbReference>
<organism evidence="1 2">
    <name type="scientific">Aphis craccivora</name>
    <name type="common">Cowpea aphid</name>
    <dbReference type="NCBI Taxonomy" id="307492"/>
    <lineage>
        <taxon>Eukaryota</taxon>
        <taxon>Metazoa</taxon>
        <taxon>Ecdysozoa</taxon>
        <taxon>Arthropoda</taxon>
        <taxon>Hexapoda</taxon>
        <taxon>Insecta</taxon>
        <taxon>Pterygota</taxon>
        <taxon>Neoptera</taxon>
        <taxon>Paraneoptera</taxon>
        <taxon>Hemiptera</taxon>
        <taxon>Sternorrhyncha</taxon>
        <taxon>Aphidomorpha</taxon>
        <taxon>Aphidoidea</taxon>
        <taxon>Aphididae</taxon>
        <taxon>Aphidini</taxon>
        <taxon>Aphis</taxon>
        <taxon>Aphis</taxon>
    </lineage>
</organism>
<dbReference type="OrthoDB" id="691673at2759"/>
<accession>A0A6G0VSA9</accession>
<reference evidence="1 2" key="1">
    <citation type="submission" date="2019-08" db="EMBL/GenBank/DDBJ databases">
        <title>Whole genome of Aphis craccivora.</title>
        <authorList>
            <person name="Voronova N.V."/>
            <person name="Shulinski R.S."/>
            <person name="Bandarenka Y.V."/>
            <person name="Zhorov D.G."/>
            <person name="Warner D."/>
        </authorList>
    </citation>
    <scope>NUCLEOTIDE SEQUENCE [LARGE SCALE GENOMIC DNA]</scope>
    <source>
        <strain evidence="1">180601</strain>
        <tissue evidence="1">Whole Body</tissue>
    </source>
</reference>
<keyword evidence="2" id="KW-1185">Reference proteome</keyword>
<proteinExistence type="predicted"/>
<evidence type="ECO:0000313" key="1">
    <source>
        <dbReference type="EMBL" id="KAF0704569.1"/>
    </source>
</evidence>